<dbReference type="EMBL" id="PP777464">
    <property type="protein sequence ID" value="XBS49621.1"/>
    <property type="molecule type" value="Genomic_DNA"/>
</dbReference>
<organism evidence="1">
    <name type="scientific">Escherichia phage fEgEco12</name>
    <dbReference type="NCBI Taxonomy" id="3158837"/>
    <lineage>
        <taxon>Viruses</taxon>
        <taxon>Duplodnaviria</taxon>
        <taxon>Heunggongvirae</taxon>
        <taxon>Uroviricota</taxon>
        <taxon>Caudoviricetes</taxon>
    </lineage>
</organism>
<proteinExistence type="predicted"/>
<protein>
    <submittedName>
        <fullName evidence="1">Uncharacterized protein</fullName>
    </submittedName>
</protein>
<name>A0AAU7PHH8_9CAUD</name>
<evidence type="ECO:0000313" key="1">
    <source>
        <dbReference type="EMBL" id="XBS49621.1"/>
    </source>
</evidence>
<reference evidence="1" key="1">
    <citation type="submission" date="2024-05" db="EMBL/GenBank/DDBJ databases">
        <authorList>
            <person name="Badawy S."/>
            <person name="Skurnik M."/>
        </authorList>
    </citation>
    <scope>NUCLEOTIDE SEQUENCE</scope>
</reference>
<sequence>MKKYIRMIMVFVVFMLYSRFSTAVPAYLDCMGNDGTWHVLSNDPQNGNNIVVDNEVYRFRAESLIGNKKVSTYKSDAGIIANVILIVDPKTKDGDIYIVIYQDSSNKRDQDIDKLNIHCEL</sequence>
<accession>A0AAU7PHH8</accession>